<organism evidence="3 4">
    <name type="scientific">Pterulicium gracile</name>
    <dbReference type="NCBI Taxonomy" id="1884261"/>
    <lineage>
        <taxon>Eukaryota</taxon>
        <taxon>Fungi</taxon>
        <taxon>Dikarya</taxon>
        <taxon>Basidiomycota</taxon>
        <taxon>Agaricomycotina</taxon>
        <taxon>Agaricomycetes</taxon>
        <taxon>Agaricomycetidae</taxon>
        <taxon>Agaricales</taxon>
        <taxon>Pleurotineae</taxon>
        <taxon>Pterulaceae</taxon>
        <taxon>Pterulicium</taxon>
    </lineage>
</organism>
<gene>
    <name evidence="3" type="ORF">BDV98DRAFT_275205</name>
</gene>
<reference evidence="3 4" key="1">
    <citation type="journal article" date="2019" name="Nat. Ecol. Evol.">
        <title>Megaphylogeny resolves global patterns of mushroom evolution.</title>
        <authorList>
            <person name="Varga T."/>
            <person name="Krizsan K."/>
            <person name="Foldi C."/>
            <person name="Dima B."/>
            <person name="Sanchez-Garcia M."/>
            <person name="Sanchez-Ramirez S."/>
            <person name="Szollosi G.J."/>
            <person name="Szarkandi J.G."/>
            <person name="Papp V."/>
            <person name="Albert L."/>
            <person name="Andreopoulos W."/>
            <person name="Angelini C."/>
            <person name="Antonin V."/>
            <person name="Barry K.W."/>
            <person name="Bougher N.L."/>
            <person name="Buchanan P."/>
            <person name="Buyck B."/>
            <person name="Bense V."/>
            <person name="Catcheside P."/>
            <person name="Chovatia M."/>
            <person name="Cooper J."/>
            <person name="Damon W."/>
            <person name="Desjardin D."/>
            <person name="Finy P."/>
            <person name="Geml J."/>
            <person name="Haridas S."/>
            <person name="Hughes K."/>
            <person name="Justo A."/>
            <person name="Karasinski D."/>
            <person name="Kautmanova I."/>
            <person name="Kiss B."/>
            <person name="Kocsube S."/>
            <person name="Kotiranta H."/>
            <person name="LaButti K.M."/>
            <person name="Lechner B.E."/>
            <person name="Liimatainen K."/>
            <person name="Lipzen A."/>
            <person name="Lukacs Z."/>
            <person name="Mihaltcheva S."/>
            <person name="Morgado L.N."/>
            <person name="Niskanen T."/>
            <person name="Noordeloos M.E."/>
            <person name="Ohm R.A."/>
            <person name="Ortiz-Santana B."/>
            <person name="Ovrebo C."/>
            <person name="Racz N."/>
            <person name="Riley R."/>
            <person name="Savchenko A."/>
            <person name="Shiryaev A."/>
            <person name="Soop K."/>
            <person name="Spirin V."/>
            <person name="Szebenyi C."/>
            <person name="Tomsovsky M."/>
            <person name="Tulloss R.E."/>
            <person name="Uehling J."/>
            <person name="Grigoriev I.V."/>
            <person name="Vagvolgyi C."/>
            <person name="Papp T."/>
            <person name="Martin F.M."/>
            <person name="Miettinen O."/>
            <person name="Hibbett D.S."/>
            <person name="Nagy L.G."/>
        </authorList>
    </citation>
    <scope>NUCLEOTIDE SEQUENCE [LARGE SCALE GENOMIC DNA]</scope>
    <source>
        <strain evidence="3 4">CBS 309.79</strain>
    </source>
</reference>
<dbReference type="Proteomes" id="UP000305067">
    <property type="component" value="Unassembled WGS sequence"/>
</dbReference>
<feature type="transmembrane region" description="Helical" evidence="2">
    <location>
        <begin position="245"/>
        <end position="263"/>
    </location>
</feature>
<keyword evidence="2" id="KW-1133">Transmembrane helix</keyword>
<evidence type="ECO:0000313" key="3">
    <source>
        <dbReference type="EMBL" id="TFK97090.1"/>
    </source>
</evidence>
<evidence type="ECO:0000256" key="1">
    <source>
        <dbReference type="SAM" id="MobiDB-lite"/>
    </source>
</evidence>
<dbReference type="OrthoDB" id="3354175at2759"/>
<dbReference type="AlphaFoldDB" id="A0A5C3Q9M8"/>
<protein>
    <submittedName>
        <fullName evidence="3">Uncharacterized protein</fullName>
    </submittedName>
</protein>
<accession>A0A5C3Q9M8</accession>
<keyword evidence="4" id="KW-1185">Reference proteome</keyword>
<keyword evidence="2" id="KW-0472">Membrane</keyword>
<proteinExistence type="predicted"/>
<feature type="transmembrane region" description="Helical" evidence="2">
    <location>
        <begin position="210"/>
        <end position="233"/>
    </location>
</feature>
<evidence type="ECO:0000256" key="2">
    <source>
        <dbReference type="SAM" id="Phobius"/>
    </source>
</evidence>
<feature type="region of interest" description="Disordered" evidence="1">
    <location>
        <begin position="307"/>
        <end position="330"/>
    </location>
</feature>
<feature type="transmembrane region" description="Helical" evidence="2">
    <location>
        <begin position="168"/>
        <end position="190"/>
    </location>
</feature>
<name>A0A5C3Q9M8_9AGAR</name>
<feature type="transmembrane region" description="Helical" evidence="2">
    <location>
        <begin position="44"/>
        <end position="65"/>
    </location>
</feature>
<keyword evidence="2" id="KW-0812">Transmembrane</keyword>
<evidence type="ECO:0000313" key="4">
    <source>
        <dbReference type="Proteomes" id="UP000305067"/>
    </source>
</evidence>
<feature type="transmembrane region" description="Helical" evidence="2">
    <location>
        <begin position="127"/>
        <end position="148"/>
    </location>
</feature>
<sequence length="330" mass="35255">MGAISVEKASFASLWVETVLYVLYLICMYILSSRYRAVKSKAKASLVMMSVASALYALSSAHVIINLVRAIGAFIDDAKDAEVVLERISSPLSVGKQVVYVLSSLVADGLLIFRCFAVWGRSWKITAVPFVLFLGAIVTGFGTVYIISQATASGKGFFDNSIRVWGTAAYALSLLTNISVTGLIASRIWWMSRGVETHLGRHHSQVYTRIIALVIESGSIYSLSLIVFIIAYSLNTHGQKIANDALAQVVGIMPTFIIIRIGLGLEAHHSSSGTSGTGTTVSTGLHFTSPEVPVSVGLVDGERELSQSYSMTGTGSGSTPGGKGRDRFEA</sequence>
<feature type="transmembrane region" description="Helical" evidence="2">
    <location>
        <begin position="98"/>
        <end position="120"/>
    </location>
</feature>
<dbReference type="EMBL" id="ML178851">
    <property type="protein sequence ID" value="TFK97090.1"/>
    <property type="molecule type" value="Genomic_DNA"/>
</dbReference>
<feature type="transmembrane region" description="Helical" evidence="2">
    <location>
        <begin position="12"/>
        <end position="32"/>
    </location>
</feature>